<keyword evidence="2" id="KW-1185">Reference proteome</keyword>
<organism evidence="1 2">
    <name type="scientific">Tumidithrix elongata BACA0141</name>
    <dbReference type="NCBI Taxonomy" id="2716417"/>
    <lineage>
        <taxon>Bacteria</taxon>
        <taxon>Bacillati</taxon>
        <taxon>Cyanobacteriota</taxon>
        <taxon>Cyanophyceae</taxon>
        <taxon>Pseudanabaenales</taxon>
        <taxon>Pseudanabaenaceae</taxon>
        <taxon>Tumidithrix</taxon>
        <taxon>Tumidithrix elongata</taxon>
    </lineage>
</organism>
<gene>
    <name evidence="1" type="ORF">V2H45_09930</name>
</gene>
<dbReference type="EMBL" id="JAZBJZ010000031">
    <property type="protein sequence ID" value="MEE3717063.1"/>
    <property type="molecule type" value="Genomic_DNA"/>
</dbReference>
<name>A0AAW9PXD8_9CYAN</name>
<accession>A0AAW9PXD8</accession>
<comment type="caution">
    <text evidence="1">The sequence shown here is derived from an EMBL/GenBank/DDBJ whole genome shotgun (WGS) entry which is preliminary data.</text>
</comment>
<sequence>MGTKSSKEKDKEIDIDKLTAADVAELAARLEADDYPSAFESLQDWHILRALAFKGSNLIEPYYHLLDMEAFDEC</sequence>
<dbReference type="RefSeq" id="WP_330483492.1">
    <property type="nucleotide sequence ID" value="NZ_JAZBJZ010000031.1"/>
</dbReference>
<dbReference type="Pfam" id="PF10742">
    <property type="entry name" value="DUF2555"/>
    <property type="match status" value="1"/>
</dbReference>
<reference evidence="1" key="1">
    <citation type="submission" date="2024-01" db="EMBL/GenBank/DDBJ databases">
        <title>Bank of Algae and Cyanobacteria of the Azores (BACA) strain genomes.</title>
        <authorList>
            <person name="Luz R."/>
            <person name="Cordeiro R."/>
            <person name="Fonseca A."/>
            <person name="Goncalves V."/>
        </authorList>
    </citation>
    <scope>NUCLEOTIDE SEQUENCE</scope>
    <source>
        <strain evidence="1">BACA0141</strain>
    </source>
</reference>
<dbReference type="InterPro" id="IPR019678">
    <property type="entry name" value="DUF2555"/>
</dbReference>
<evidence type="ECO:0000313" key="2">
    <source>
        <dbReference type="Proteomes" id="UP001333818"/>
    </source>
</evidence>
<dbReference type="AlphaFoldDB" id="A0AAW9PXD8"/>
<evidence type="ECO:0000313" key="1">
    <source>
        <dbReference type="EMBL" id="MEE3717063.1"/>
    </source>
</evidence>
<protein>
    <submittedName>
        <fullName evidence="1">DUF2555 domain-containing protein</fullName>
    </submittedName>
</protein>
<dbReference type="Proteomes" id="UP001333818">
    <property type="component" value="Unassembled WGS sequence"/>
</dbReference>
<proteinExistence type="predicted"/>